<keyword evidence="2" id="KW-1185">Reference proteome</keyword>
<evidence type="ECO:0000313" key="2">
    <source>
        <dbReference type="Proteomes" id="UP000822688"/>
    </source>
</evidence>
<reference evidence="1 2" key="1">
    <citation type="submission" date="2020-06" db="EMBL/GenBank/DDBJ databases">
        <title>WGS assembly of Ceratodon purpureus strain R40.</title>
        <authorList>
            <person name="Carey S.B."/>
            <person name="Jenkins J."/>
            <person name="Shu S."/>
            <person name="Lovell J.T."/>
            <person name="Sreedasyam A."/>
            <person name="Maumus F."/>
            <person name="Tiley G.P."/>
            <person name="Fernandez-Pozo N."/>
            <person name="Barry K."/>
            <person name="Chen C."/>
            <person name="Wang M."/>
            <person name="Lipzen A."/>
            <person name="Daum C."/>
            <person name="Saski C.A."/>
            <person name="Payton A.C."/>
            <person name="Mcbreen J.C."/>
            <person name="Conrad R.E."/>
            <person name="Kollar L.M."/>
            <person name="Olsson S."/>
            <person name="Huttunen S."/>
            <person name="Landis J.B."/>
            <person name="Wickett N.J."/>
            <person name="Johnson M.G."/>
            <person name="Rensing S.A."/>
            <person name="Grimwood J."/>
            <person name="Schmutz J."/>
            <person name="Mcdaniel S.F."/>
        </authorList>
    </citation>
    <scope>NUCLEOTIDE SEQUENCE [LARGE SCALE GENOMIC DNA]</scope>
    <source>
        <strain evidence="1 2">R40</strain>
    </source>
</reference>
<comment type="caution">
    <text evidence="1">The sequence shown here is derived from an EMBL/GenBank/DDBJ whole genome shotgun (WGS) entry which is preliminary data.</text>
</comment>
<accession>A0A8T0HJV1</accession>
<dbReference type="EMBL" id="CM026427">
    <property type="protein sequence ID" value="KAG0571080.1"/>
    <property type="molecule type" value="Genomic_DNA"/>
</dbReference>
<evidence type="ECO:0000313" key="1">
    <source>
        <dbReference type="EMBL" id="KAG0571080.1"/>
    </source>
</evidence>
<dbReference type="AlphaFoldDB" id="A0A8T0HJV1"/>
<organism evidence="1 2">
    <name type="scientific">Ceratodon purpureus</name>
    <name type="common">Fire moss</name>
    <name type="synonym">Dicranum purpureum</name>
    <dbReference type="NCBI Taxonomy" id="3225"/>
    <lineage>
        <taxon>Eukaryota</taxon>
        <taxon>Viridiplantae</taxon>
        <taxon>Streptophyta</taxon>
        <taxon>Embryophyta</taxon>
        <taxon>Bryophyta</taxon>
        <taxon>Bryophytina</taxon>
        <taxon>Bryopsida</taxon>
        <taxon>Dicranidae</taxon>
        <taxon>Pseudoditrichales</taxon>
        <taxon>Ditrichaceae</taxon>
        <taxon>Ceratodon</taxon>
    </lineage>
</organism>
<protein>
    <submittedName>
        <fullName evidence="1">Uncharacterized protein</fullName>
    </submittedName>
</protein>
<name>A0A8T0HJV1_CERPU</name>
<gene>
    <name evidence="1" type="ORF">KC19_6G209900</name>
</gene>
<dbReference type="Proteomes" id="UP000822688">
    <property type="component" value="Chromosome 6"/>
</dbReference>
<sequence length="140" mass="15896">MFCFPRHEKSPQVDSYAAENLQQTLLGSHTLTPLRQDCQPSLEMAALLDLAVYLRENKFLEMNEIQSKQKPHYQQYGCFVMSACTRPARTNCRPCTTHTSEFVPLTFALCEFSILVAESLSSIVCFGLNYVLQALLMQHA</sequence>
<proteinExistence type="predicted"/>